<evidence type="ECO:0000256" key="6">
    <source>
        <dbReference type="ARBA" id="ARBA00023306"/>
    </source>
</evidence>
<evidence type="ECO:0000256" key="2">
    <source>
        <dbReference type="ARBA" id="ARBA00022737"/>
    </source>
</evidence>
<dbReference type="Pfam" id="PF13181">
    <property type="entry name" value="TPR_8"/>
    <property type="match status" value="1"/>
</dbReference>
<reference evidence="8 9" key="1">
    <citation type="journal article" date="2019" name="Environ. Microbiol.">
        <title>At the nexus of three kingdoms: the genome of the mycorrhizal fungus Gigaspora margarita provides insights into plant, endobacterial and fungal interactions.</title>
        <authorList>
            <person name="Venice F."/>
            <person name="Ghignone S."/>
            <person name="Salvioli di Fossalunga A."/>
            <person name="Amselem J."/>
            <person name="Novero M."/>
            <person name="Xianan X."/>
            <person name="Sedzielewska Toro K."/>
            <person name="Morin E."/>
            <person name="Lipzen A."/>
            <person name="Grigoriev I.V."/>
            <person name="Henrissat B."/>
            <person name="Martin F.M."/>
            <person name="Bonfante P."/>
        </authorList>
    </citation>
    <scope>NUCLEOTIDE SEQUENCE [LARGE SCALE GENOMIC DNA]</scope>
    <source>
        <strain evidence="8 9">BEG34</strain>
    </source>
</reference>
<dbReference type="OrthoDB" id="2410705at2759"/>
<gene>
    <name evidence="8" type="ORF">F8M41_001037</name>
</gene>
<dbReference type="PROSITE" id="PS50005">
    <property type="entry name" value="TPR"/>
    <property type="match status" value="2"/>
</dbReference>
<dbReference type="GO" id="GO:0005680">
    <property type="term" value="C:anaphase-promoting complex"/>
    <property type="evidence" value="ECO:0007669"/>
    <property type="project" value="TreeGrafter"/>
</dbReference>
<protein>
    <submittedName>
        <fullName evidence="8">TPR-like protein</fullName>
    </submittedName>
</protein>
<evidence type="ECO:0000256" key="4">
    <source>
        <dbReference type="ARBA" id="ARBA00022786"/>
    </source>
</evidence>
<feature type="repeat" description="TPR" evidence="7">
    <location>
        <begin position="37"/>
        <end position="70"/>
    </location>
</feature>
<dbReference type="SUPFAM" id="SSF48452">
    <property type="entry name" value="TPR-like"/>
    <property type="match status" value="1"/>
</dbReference>
<dbReference type="EMBL" id="WTPW01001083">
    <property type="protein sequence ID" value="KAF0458336.1"/>
    <property type="molecule type" value="Genomic_DNA"/>
</dbReference>
<evidence type="ECO:0000256" key="5">
    <source>
        <dbReference type="ARBA" id="ARBA00022803"/>
    </source>
</evidence>
<dbReference type="GO" id="GO:0045842">
    <property type="term" value="P:positive regulation of mitotic metaphase/anaphase transition"/>
    <property type="evidence" value="ECO:0007669"/>
    <property type="project" value="TreeGrafter"/>
</dbReference>
<keyword evidence="4" id="KW-0833">Ubl conjugation pathway</keyword>
<evidence type="ECO:0000256" key="3">
    <source>
        <dbReference type="ARBA" id="ARBA00022776"/>
    </source>
</evidence>
<keyword evidence="1" id="KW-0132">Cell division</keyword>
<keyword evidence="2" id="KW-0677">Repeat</keyword>
<evidence type="ECO:0000256" key="7">
    <source>
        <dbReference type="PROSITE-ProRule" id="PRU00339"/>
    </source>
</evidence>
<proteinExistence type="predicted"/>
<dbReference type="InterPro" id="IPR011990">
    <property type="entry name" value="TPR-like_helical_dom_sf"/>
</dbReference>
<dbReference type="Proteomes" id="UP000439903">
    <property type="component" value="Unassembled WGS sequence"/>
</dbReference>
<comment type="caution">
    <text evidence="8">The sequence shown here is derived from an EMBL/GenBank/DDBJ whole genome shotgun (WGS) entry which is preliminary data.</text>
</comment>
<keyword evidence="6" id="KW-0131">Cell cycle</keyword>
<dbReference type="GO" id="GO:0005737">
    <property type="term" value="C:cytoplasm"/>
    <property type="evidence" value="ECO:0007669"/>
    <property type="project" value="TreeGrafter"/>
</dbReference>
<sequence>MENIKRVLNILDDENPIFDRDYNLVDKNTEGGNSLEASICYLRGVAYSQQSDLDNAKQWFKKALEIDVKCFEAFNELVINHMMTKWDFVNSLKFDEQLEYEDAYFTKMNYISMLKKYEHVTEIQDARSELDKFRLSNNADILLSHADELYTQCRFKECLEVTTKLFELDMYNQECLPIHIVSPRVASTMNSHCGPAWIGFGNTFAIELEHDQAITADSTAAKLYSGPHLPMLNIVESYFQKVASMSPPNADALTALGYIYHVKEEFEEAIMYYHEALGICPYDPITHDFLSSCLKEMVHC</sequence>
<accession>A0A8H3XFP7</accession>
<keyword evidence="9" id="KW-1185">Reference proteome</keyword>
<evidence type="ECO:0000256" key="1">
    <source>
        <dbReference type="ARBA" id="ARBA00022618"/>
    </source>
</evidence>
<organism evidence="8 9">
    <name type="scientific">Gigaspora margarita</name>
    <dbReference type="NCBI Taxonomy" id="4874"/>
    <lineage>
        <taxon>Eukaryota</taxon>
        <taxon>Fungi</taxon>
        <taxon>Fungi incertae sedis</taxon>
        <taxon>Mucoromycota</taxon>
        <taxon>Glomeromycotina</taxon>
        <taxon>Glomeromycetes</taxon>
        <taxon>Diversisporales</taxon>
        <taxon>Gigasporaceae</taxon>
        <taxon>Gigaspora</taxon>
    </lineage>
</organism>
<dbReference type="PROSITE" id="PS50293">
    <property type="entry name" value="TPR_REGION"/>
    <property type="match status" value="1"/>
</dbReference>
<dbReference type="Gene3D" id="1.25.40.10">
    <property type="entry name" value="Tetratricopeptide repeat domain"/>
    <property type="match status" value="3"/>
</dbReference>
<dbReference type="GO" id="GO:0031145">
    <property type="term" value="P:anaphase-promoting complex-dependent catabolic process"/>
    <property type="evidence" value="ECO:0007669"/>
    <property type="project" value="TreeGrafter"/>
</dbReference>
<feature type="repeat" description="TPR" evidence="7">
    <location>
        <begin position="250"/>
        <end position="283"/>
    </location>
</feature>
<dbReference type="AlphaFoldDB" id="A0A8H3XFP7"/>
<dbReference type="PANTHER" id="PTHR12558:SF9">
    <property type="entry name" value="CELL DIVISION CYCLE PROTEIN 16 HOMOLOG"/>
    <property type="match status" value="1"/>
</dbReference>
<evidence type="ECO:0000313" key="9">
    <source>
        <dbReference type="Proteomes" id="UP000439903"/>
    </source>
</evidence>
<keyword evidence="5 7" id="KW-0802">TPR repeat</keyword>
<dbReference type="GO" id="GO:0016567">
    <property type="term" value="P:protein ubiquitination"/>
    <property type="evidence" value="ECO:0007669"/>
    <property type="project" value="TreeGrafter"/>
</dbReference>
<keyword evidence="3" id="KW-0498">Mitosis</keyword>
<name>A0A8H3XFP7_GIGMA</name>
<dbReference type="SMART" id="SM00028">
    <property type="entry name" value="TPR"/>
    <property type="match status" value="2"/>
</dbReference>
<dbReference type="PANTHER" id="PTHR12558">
    <property type="entry name" value="CELL DIVISION CYCLE 16,23,27"/>
    <property type="match status" value="1"/>
</dbReference>
<dbReference type="GO" id="GO:0051301">
    <property type="term" value="P:cell division"/>
    <property type="evidence" value="ECO:0007669"/>
    <property type="project" value="UniProtKB-KW"/>
</dbReference>
<dbReference type="InterPro" id="IPR019734">
    <property type="entry name" value="TPR_rpt"/>
</dbReference>
<evidence type="ECO:0000313" key="8">
    <source>
        <dbReference type="EMBL" id="KAF0458336.1"/>
    </source>
</evidence>
<dbReference type="Pfam" id="PF00515">
    <property type="entry name" value="TPR_1"/>
    <property type="match status" value="1"/>
</dbReference>